<feature type="transmembrane region" description="Helical" evidence="7">
    <location>
        <begin position="281"/>
        <end position="307"/>
    </location>
</feature>
<evidence type="ECO:0000256" key="3">
    <source>
        <dbReference type="ARBA" id="ARBA00022475"/>
    </source>
</evidence>
<dbReference type="EMBL" id="BAABJX010000053">
    <property type="protein sequence ID" value="GAA4846355.1"/>
    <property type="molecule type" value="Genomic_DNA"/>
</dbReference>
<protein>
    <submittedName>
        <fullName evidence="10">Lipoprotein-releasing ABC transporter permease subunit LolE</fullName>
    </submittedName>
</protein>
<keyword evidence="3" id="KW-1003">Cell membrane</keyword>
<evidence type="ECO:0000256" key="4">
    <source>
        <dbReference type="ARBA" id="ARBA00022692"/>
    </source>
</evidence>
<dbReference type="PANTHER" id="PTHR30489:SF0">
    <property type="entry name" value="LIPOPROTEIN-RELEASING SYSTEM TRANSMEMBRANE PROTEIN LOLE"/>
    <property type="match status" value="1"/>
</dbReference>
<dbReference type="Pfam" id="PF12704">
    <property type="entry name" value="MacB_PCD"/>
    <property type="match status" value="1"/>
</dbReference>
<evidence type="ECO:0000256" key="1">
    <source>
        <dbReference type="ARBA" id="ARBA00004651"/>
    </source>
</evidence>
<dbReference type="PANTHER" id="PTHR30489">
    <property type="entry name" value="LIPOPROTEIN-RELEASING SYSTEM TRANSMEMBRANE PROTEIN LOLE"/>
    <property type="match status" value="1"/>
</dbReference>
<evidence type="ECO:0000313" key="11">
    <source>
        <dbReference type="Proteomes" id="UP001500298"/>
    </source>
</evidence>
<evidence type="ECO:0000256" key="2">
    <source>
        <dbReference type="ARBA" id="ARBA00005236"/>
    </source>
</evidence>
<keyword evidence="5 7" id="KW-1133">Transmembrane helix</keyword>
<dbReference type="Pfam" id="PF02687">
    <property type="entry name" value="FtsX"/>
    <property type="match status" value="1"/>
</dbReference>
<feature type="transmembrane region" description="Helical" evidence="7">
    <location>
        <begin position="30"/>
        <end position="53"/>
    </location>
</feature>
<dbReference type="InterPro" id="IPR003838">
    <property type="entry name" value="ABC3_permease_C"/>
</dbReference>
<evidence type="ECO:0000313" key="10">
    <source>
        <dbReference type="EMBL" id="GAA4846355.1"/>
    </source>
</evidence>
<comment type="similarity">
    <text evidence="2">Belongs to the ABC-4 integral membrane protein family. LolC/E subfamily.</text>
</comment>
<feature type="domain" description="MacB-like periplasmic core" evidence="9">
    <location>
        <begin position="34"/>
        <end position="254"/>
    </location>
</feature>
<keyword evidence="11" id="KW-1185">Reference proteome</keyword>
<dbReference type="InterPro" id="IPR025857">
    <property type="entry name" value="MacB_PCD"/>
</dbReference>
<name>A0ABP9DJK0_9BACT</name>
<evidence type="ECO:0000259" key="8">
    <source>
        <dbReference type="Pfam" id="PF02687"/>
    </source>
</evidence>
<evidence type="ECO:0000256" key="7">
    <source>
        <dbReference type="SAM" id="Phobius"/>
    </source>
</evidence>
<feature type="domain" description="ABC3 transporter permease C-terminal" evidence="8">
    <location>
        <begin position="285"/>
        <end position="407"/>
    </location>
</feature>
<comment type="caution">
    <text evidence="10">The sequence shown here is derived from an EMBL/GenBank/DDBJ whole genome shotgun (WGS) entry which is preliminary data.</text>
</comment>
<comment type="subcellular location">
    <subcellularLocation>
        <location evidence="1">Cell membrane</location>
        <topology evidence="1">Multi-pass membrane protein</topology>
    </subcellularLocation>
</comment>
<evidence type="ECO:0000256" key="6">
    <source>
        <dbReference type="ARBA" id="ARBA00023136"/>
    </source>
</evidence>
<sequence length="415" mass="46447">MALLTFSRKRVRTAYHQLLDAVVEQNFIQILSYISMIGIGICTAALVIALSYFNGMERFTVNMYNRFSPELLIKPKEGKVFTYDEKLKALLLQQEGISEITEVLEDNALLISNDKQKVITIKGVTDNYYLQNHLDTTIIEGSHLLVKNGTERAILGLGIKHELGININQSFAPLQIWYPKRQYKGVMTPETAFNRSTILPGGVFSAESQVDATVVIVPISMTEHLLNHSGNRSSLEIKVAKTWSAVDLQEELQEVLGNQFEILTQREQQADILMALEIEKLFVFMAFAIILGIASFNIFFCLAMLVIEKKRDISMLFSMGASKNMIRSIFMIEGSIIAFSGSSLGLSLGFMLCYLQDKYHLLGSGDYLNPMNLYPVEMRLNDFIQIGLVIVVITLLASIFPAKNAAKTIGSPYAN</sequence>
<accession>A0ABP9DJK0</accession>
<dbReference type="InterPro" id="IPR051447">
    <property type="entry name" value="Lipoprotein-release_system"/>
</dbReference>
<feature type="transmembrane region" description="Helical" evidence="7">
    <location>
        <begin position="328"/>
        <end position="352"/>
    </location>
</feature>
<evidence type="ECO:0000256" key="5">
    <source>
        <dbReference type="ARBA" id="ARBA00022989"/>
    </source>
</evidence>
<reference evidence="11" key="1">
    <citation type="journal article" date="2019" name="Int. J. Syst. Evol. Microbiol.">
        <title>The Global Catalogue of Microorganisms (GCM) 10K type strain sequencing project: providing services to taxonomists for standard genome sequencing and annotation.</title>
        <authorList>
            <consortium name="The Broad Institute Genomics Platform"/>
            <consortium name="The Broad Institute Genome Sequencing Center for Infectious Disease"/>
            <person name="Wu L."/>
            <person name="Ma J."/>
        </authorList>
    </citation>
    <scope>NUCLEOTIDE SEQUENCE [LARGE SCALE GENOMIC DNA]</scope>
    <source>
        <strain evidence="11">JCM 18326</strain>
    </source>
</reference>
<keyword evidence="4 7" id="KW-0812">Transmembrane</keyword>
<feature type="transmembrane region" description="Helical" evidence="7">
    <location>
        <begin position="383"/>
        <end position="402"/>
    </location>
</feature>
<organism evidence="10 11">
    <name type="scientific">Algivirga pacifica</name>
    <dbReference type="NCBI Taxonomy" id="1162670"/>
    <lineage>
        <taxon>Bacteria</taxon>
        <taxon>Pseudomonadati</taxon>
        <taxon>Bacteroidota</taxon>
        <taxon>Cytophagia</taxon>
        <taxon>Cytophagales</taxon>
        <taxon>Flammeovirgaceae</taxon>
        <taxon>Algivirga</taxon>
    </lineage>
</organism>
<proteinExistence type="inferred from homology"/>
<dbReference type="Proteomes" id="UP001500298">
    <property type="component" value="Unassembled WGS sequence"/>
</dbReference>
<evidence type="ECO:0000259" key="9">
    <source>
        <dbReference type="Pfam" id="PF12704"/>
    </source>
</evidence>
<gene>
    <name evidence="10" type="primary">lolE</name>
    <name evidence="10" type="ORF">GCM10023331_33930</name>
</gene>
<keyword evidence="10" id="KW-0449">Lipoprotein</keyword>
<keyword evidence="6 7" id="KW-0472">Membrane</keyword>